<dbReference type="Proteomes" id="UP000177691">
    <property type="component" value="Unassembled WGS sequence"/>
</dbReference>
<dbReference type="PANTHER" id="PTHR34293">
    <property type="entry name" value="HTH-TYPE TRANSCRIPTIONAL REGULATOR TRMBL2"/>
    <property type="match status" value="1"/>
</dbReference>
<feature type="domain" description="Transcription regulator TrmB N-terminal" evidence="1">
    <location>
        <begin position="6"/>
        <end position="68"/>
    </location>
</feature>
<dbReference type="Gene3D" id="1.10.10.10">
    <property type="entry name" value="Winged helix-like DNA-binding domain superfamily/Winged helix DNA-binding domain"/>
    <property type="match status" value="1"/>
</dbReference>
<gene>
    <name evidence="2" type="ORF">A3D54_01295</name>
</gene>
<protein>
    <recommendedName>
        <fullName evidence="1">Transcription regulator TrmB N-terminal domain-containing protein</fullName>
    </recommendedName>
</protein>
<evidence type="ECO:0000313" key="2">
    <source>
        <dbReference type="EMBL" id="OGF15170.1"/>
    </source>
</evidence>
<dbReference type="PANTHER" id="PTHR34293:SF1">
    <property type="entry name" value="HTH-TYPE TRANSCRIPTIONAL REGULATOR TRMBL2"/>
    <property type="match status" value="1"/>
</dbReference>
<organism evidence="2 3">
    <name type="scientific">Candidatus Falkowbacteria bacterium RIFCSPHIGHO2_02_FULL_45_15</name>
    <dbReference type="NCBI Taxonomy" id="1797987"/>
    <lineage>
        <taxon>Bacteria</taxon>
        <taxon>Candidatus Falkowiibacteriota</taxon>
    </lineage>
</organism>
<accession>A0A1F5RL32</accession>
<dbReference type="InterPro" id="IPR036388">
    <property type="entry name" value="WH-like_DNA-bd_sf"/>
</dbReference>
<comment type="caution">
    <text evidence="2">The sequence shown here is derived from an EMBL/GenBank/DDBJ whole genome shotgun (WGS) entry which is preliminary data.</text>
</comment>
<dbReference type="AlphaFoldDB" id="A0A1F5RL32"/>
<dbReference type="InterPro" id="IPR051797">
    <property type="entry name" value="TrmB-like"/>
</dbReference>
<name>A0A1F5RL32_9BACT</name>
<dbReference type="InterPro" id="IPR036390">
    <property type="entry name" value="WH_DNA-bd_sf"/>
</dbReference>
<dbReference type="InterPro" id="IPR002831">
    <property type="entry name" value="Tscrpt_reg_TrmB_N"/>
</dbReference>
<dbReference type="Pfam" id="PF01978">
    <property type="entry name" value="TrmB"/>
    <property type="match status" value="1"/>
</dbReference>
<dbReference type="SUPFAM" id="SSF46785">
    <property type="entry name" value="Winged helix' DNA-binding domain"/>
    <property type="match status" value="1"/>
</dbReference>
<evidence type="ECO:0000313" key="3">
    <source>
        <dbReference type="Proteomes" id="UP000177691"/>
    </source>
</evidence>
<reference evidence="2 3" key="1">
    <citation type="journal article" date="2016" name="Nat. Commun.">
        <title>Thousands of microbial genomes shed light on interconnected biogeochemical processes in an aquifer system.</title>
        <authorList>
            <person name="Anantharaman K."/>
            <person name="Brown C.T."/>
            <person name="Hug L.A."/>
            <person name="Sharon I."/>
            <person name="Castelle C.J."/>
            <person name="Probst A.J."/>
            <person name="Thomas B.C."/>
            <person name="Singh A."/>
            <person name="Wilkins M.J."/>
            <person name="Karaoz U."/>
            <person name="Brodie E.L."/>
            <person name="Williams K.H."/>
            <person name="Hubbard S.S."/>
            <person name="Banfield J.F."/>
        </authorList>
    </citation>
    <scope>NUCLEOTIDE SEQUENCE [LARGE SCALE GENOMIC DNA]</scope>
</reference>
<sequence>MIETILKKIGLSEKEIAIYLTCLQLGPAPVRKIGERAGINRGTTYDILKSLQELGLISYYHKDKHQYFIAEDPVTLHDALEQKQQALEKTKSEIDAILPELRSLYDKAATKPVVKYYESERGVKTILKDVISSCRQGSKHYYVFSSSTIRPYLYSAYRNFTLDRIKAGVRVQTISIGPGGETKGLDERKWLNKEQGSPTYTLIYENKVAMISVNINKNQIGVIIEDKNIFATQKMLFEFIWKKV</sequence>
<proteinExistence type="predicted"/>
<evidence type="ECO:0000259" key="1">
    <source>
        <dbReference type="Pfam" id="PF01978"/>
    </source>
</evidence>
<dbReference type="EMBL" id="MFFU01000057">
    <property type="protein sequence ID" value="OGF15170.1"/>
    <property type="molecule type" value="Genomic_DNA"/>
</dbReference>